<feature type="domain" description="ABC transporter" evidence="12">
    <location>
        <begin position="262"/>
        <end position="502"/>
    </location>
</feature>
<dbReference type="InterPro" id="IPR017871">
    <property type="entry name" value="ABC_transporter-like_CS"/>
</dbReference>
<dbReference type="NCBIfam" id="NF008215">
    <property type="entry name" value="PRK10982.1"/>
    <property type="match status" value="1"/>
</dbReference>
<dbReference type="PANTHER" id="PTHR43790">
    <property type="entry name" value="CARBOHYDRATE TRANSPORT ATP-BINDING PROTEIN MG119-RELATED"/>
    <property type="match status" value="1"/>
</dbReference>
<dbReference type="InterPro" id="IPR003593">
    <property type="entry name" value="AAA+_ATPase"/>
</dbReference>
<dbReference type="SUPFAM" id="SSF52540">
    <property type="entry name" value="P-loop containing nucleoside triphosphate hydrolases"/>
    <property type="match status" value="2"/>
</dbReference>
<dbReference type="PROSITE" id="PS00211">
    <property type="entry name" value="ABC_TRANSPORTER_1"/>
    <property type="match status" value="1"/>
</dbReference>
<evidence type="ECO:0000313" key="14">
    <source>
        <dbReference type="Proteomes" id="UP000664056"/>
    </source>
</evidence>
<dbReference type="FunFam" id="3.40.50.300:FF:000127">
    <property type="entry name" value="Ribose import ATP-binding protein RbsA"/>
    <property type="match status" value="1"/>
</dbReference>
<organism evidence="13 14">
    <name type="scientific">Vibrio vulnificus</name>
    <dbReference type="NCBI Taxonomy" id="672"/>
    <lineage>
        <taxon>Bacteria</taxon>
        <taxon>Pseudomonadati</taxon>
        <taxon>Pseudomonadota</taxon>
        <taxon>Gammaproteobacteria</taxon>
        <taxon>Vibrionales</taxon>
        <taxon>Vibrionaceae</taxon>
        <taxon>Vibrio</taxon>
    </lineage>
</organism>
<keyword evidence="2 11" id="KW-0813">Transport</keyword>
<dbReference type="GO" id="GO:0043211">
    <property type="term" value="F:ABC-type carbohydrate transporter activity"/>
    <property type="evidence" value="ECO:0007669"/>
    <property type="project" value="UniProtKB-UniRule"/>
</dbReference>
<comment type="similarity">
    <text evidence="11">Belongs to the ABC transporter superfamily.</text>
</comment>
<keyword evidence="4 11" id="KW-0997">Cell inner membrane</keyword>
<dbReference type="FunFam" id="3.40.50.300:FF:000126">
    <property type="entry name" value="Galactose/methyl galactoside import ATP-binding protein MglA"/>
    <property type="match status" value="1"/>
</dbReference>
<comment type="catalytic activity">
    <reaction evidence="11">
        <text>D-galactose(out) + ATP + H2O = D-galactose(in) + ADP + phosphate + H(+)</text>
        <dbReference type="Rhea" id="RHEA:60156"/>
        <dbReference type="ChEBI" id="CHEBI:4139"/>
        <dbReference type="ChEBI" id="CHEBI:15377"/>
        <dbReference type="ChEBI" id="CHEBI:15378"/>
        <dbReference type="ChEBI" id="CHEBI:30616"/>
        <dbReference type="ChEBI" id="CHEBI:43474"/>
        <dbReference type="ChEBI" id="CHEBI:456216"/>
        <dbReference type="EC" id="7.5.2.11"/>
    </reaction>
</comment>
<dbReference type="EMBL" id="JAFKOQ010000002">
    <property type="protein sequence ID" value="MBN8121096.1"/>
    <property type="molecule type" value="Genomic_DNA"/>
</dbReference>
<comment type="caution">
    <text evidence="13">The sequence shown here is derived from an EMBL/GenBank/DDBJ whole genome shotgun (WGS) entry which is preliminary data.</text>
</comment>
<keyword evidence="3" id="KW-1003">Cell membrane</keyword>
<dbReference type="GO" id="GO:0015749">
    <property type="term" value="P:monosaccharide transmembrane transport"/>
    <property type="evidence" value="ECO:0007669"/>
    <property type="project" value="UniProtKB-ARBA"/>
</dbReference>
<evidence type="ECO:0000256" key="1">
    <source>
        <dbReference type="ARBA" id="ARBA00004202"/>
    </source>
</evidence>
<dbReference type="PROSITE" id="PS50893">
    <property type="entry name" value="ABC_TRANSPORTER_2"/>
    <property type="match status" value="2"/>
</dbReference>
<dbReference type="InterPro" id="IPR027417">
    <property type="entry name" value="P-loop_NTPase"/>
</dbReference>
<evidence type="ECO:0000256" key="10">
    <source>
        <dbReference type="ARBA" id="ARBA00023136"/>
    </source>
</evidence>
<dbReference type="GO" id="GO:0016887">
    <property type="term" value="F:ATP hydrolysis activity"/>
    <property type="evidence" value="ECO:0007669"/>
    <property type="project" value="InterPro"/>
</dbReference>
<evidence type="ECO:0000256" key="8">
    <source>
        <dbReference type="ARBA" id="ARBA00022840"/>
    </source>
</evidence>
<dbReference type="Pfam" id="PF00005">
    <property type="entry name" value="ABC_tran"/>
    <property type="match status" value="2"/>
</dbReference>
<comment type="subcellular location">
    <subcellularLocation>
        <location evidence="11">Cell inner membrane</location>
        <topology evidence="11">Peripheral membrane protein</topology>
    </subcellularLocation>
    <subcellularLocation>
        <location evidence="1">Cell membrane</location>
        <topology evidence="1">Peripheral membrane protein</topology>
    </subcellularLocation>
</comment>
<keyword evidence="6" id="KW-0677">Repeat</keyword>
<dbReference type="Gene3D" id="3.40.50.300">
    <property type="entry name" value="P-loop containing nucleotide triphosphate hydrolases"/>
    <property type="match status" value="2"/>
</dbReference>
<dbReference type="AlphaFoldDB" id="A0AAW4H913"/>
<name>A0AAW4H913_VIBVL</name>
<feature type="domain" description="ABC transporter" evidence="12">
    <location>
        <begin position="10"/>
        <end position="245"/>
    </location>
</feature>
<dbReference type="GO" id="GO:0005886">
    <property type="term" value="C:plasma membrane"/>
    <property type="evidence" value="ECO:0007669"/>
    <property type="project" value="UniProtKB-SubCell"/>
</dbReference>
<dbReference type="PANTHER" id="PTHR43790:SF7">
    <property type="entry name" value="GALACTOSE_METHYL GALACTOSIDE IMPORT ATP-BINDING PROTEIN MGLA"/>
    <property type="match status" value="1"/>
</dbReference>
<keyword evidence="10 11" id="KW-0472">Membrane</keyword>
<dbReference type="RefSeq" id="WP_130251969.1">
    <property type="nucleotide sequence ID" value="NZ_JAFKOQ010000002.1"/>
</dbReference>
<proteinExistence type="inferred from homology"/>
<keyword evidence="9 11" id="KW-1278">Translocase</keyword>
<dbReference type="CDD" id="cd03216">
    <property type="entry name" value="ABC_Carb_Monos_I"/>
    <property type="match status" value="1"/>
</dbReference>
<protein>
    <recommendedName>
        <fullName evidence="11">Ribose/galactose/methyl galactoside import ATP-binding protein</fullName>
        <ecNumber evidence="11">7.5.2.11</ecNumber>
    </recommendedName>
</protein>
<evidence type="ECO:0000256" key="11">
    <source>
        <dbReference type="RuleBase" id="RU367029"/>
    </source>
</evidence>
<gene>
    <name evidence="13" type="primary">mglA</name>
    <name evidence="13" type="ORF">J0J18_05085</name>
</gene>
<accession>A0AAW4H913</accession>
<comment type="function">
    <text evidence="11">Part of an ABC transporter complex involved in carbohydrate import. Could be involved in ribose, galactose and/or methyl galactoside import. Responsible for energy coupling to the transport system.</text>
</comment>
<dbReference type="EC" id="7.5.2.11" evidence="11"/>
<evidence type="ECO:0000256" key="2">
    <source>
        <dbReference type="ARBA" id="ARBA00022448"/>
    </source>
</evidence>
<evidence type="ECO:0000256" key="9">
    <source>
        <dbReference type="ARBA" id="ARBA00022967"/>
    </source>
</evidence>
<dbReference type="CDD" id="cd03215">
    <property type="entry name" value="ABC_Carb_Monos_II"/>
    <property type="match status" value="1"/>
</dbReference>
<evidence type="ECO:0000313" key="13">
    <source>
        <dbReference type="EMBL" id="MBN8121096.1"/>
    </source>
</evidence>
<dbReference type="InterPro" id="IPR050107">
    <property type="entry name" value="ABC_carbohydrate_import_ATPase"/>
</dbReference>
<sequence>MVNQTHEFLLEMTGVSKEFPGVKALDKVNLKVRPHSIHALMGENGAGKSTLLKCLFGIYEKNEGNILFLGKEVNFTSSKEALESGVSMVHQELNQVKQCSVMDNIWLGRYPKKGLFVDHDKMYRDTKEIFAELDIDIDPKVKVATLSVSQMQMVEIAKAFSYDAKIVIMDEPTSSLTEKEVGHLFTIINKLKEKGCGVVYISHKMEEIFAICDEITILRDGQWVDTRPLKGLDMDQIIAMMVGRELTHRFPEKTNTPKDVILQVENLTALNQPSIQDVSFELKAGEILGVAGLVGSRRTDIVETIFGVRERSEGHIRLHGREMKNRDAHEAINNGFALVTEERRSTGIYGNLDITFNALVANVDEYKTKMGLLSDKKMKSDTQWVIDSMRVKTPSHQTHISSLSGGNQQKVIIGRWLLTQPEILMLDEPTRGIDVGAKFEIYQLILELAKKNKGIIIISSEMPELLGITDRILVMSNGRAAGIVNTKETSQNEILELASRYL</sequence>
<evidence type="ECO:0000256" key="3">
    <source>
        <dbReference type="ARBA" id="ARBA00022475"/>
    </source>
</evidence>
<keyword evidence="7 11" id="KW-0547">Nucleotide-binding</keyword>
<keyword evidence="8 11" id="KW-0067">ATP-binding</keyword>
<dbReference type="Proteomes" id="UP000664056">
    <property type="component" value="Unassembled WGS sequence"/>
</dbReference>
<dbReference type="SMART" id="SM00382">
    <property type="entry name" value="AAA"/>
    <property type="match status" value="2"/>
</dbReference>
<evidence type="ECO:0000259" key="12">
    <source>
        <dbReference type="PROSITE" id="PS50893"/>
    </source>
</evidence>
<dbReference type="InterPro" id="IPR003439">
    <property type="entry name" value="ABC_transporter-like_ATP-bd"/>
</dbReference>
<evidence type="ECO:0000256" key="4">
    <source>
        <dbReference type="ARBA" id="ARBA00022519"/>
    </source>
</evidence>
<dbReference type="GO" id="GO:0005524">
    <property type="term" value="F:ATP binding"/>
    <property type="evidence" value="ECO:0007669"/>
    <property type="project" value="UniProtKB-UniRule"/>
</dbReference>
<reference evidence="13" key="1">
    <citation type="submission" date="2021-03" db="EMBL/GenBank/DDBJ databases">
        <title>Study of the foodborne Vibrio vulnificus isolates from China.</title>
        <authorList>
            <person name="Zheng Z."/>
            <person name="Ye L."/>
        </authorList>
    </citation>
    <scope>NUCLEOTIDE SEQUENCE</scope>
    <source>
        <strain evidence="13">Vv1582</strain>
    </source>
</reference>
<keyword evidence="5 11" id="KW-0762">Sugar transport</keyword>
<evidence type="ECO:0000256" key="7">
    <source>
        <dbReference type="ARBA" id="ARBA00022741"/>
    </source>
</evidence>
<evidence type="ECO:0000256" key="5">
    <source>
        <dbReference type="ARBA" id="ARBA00022597"/>
    </source>
</evidence>
<evidence type="ECO:0000256" key="6">
    <source>
        <dbReference type="ARBA" id="ARBA00022737"/>
    </source>
</evidence>